<name>A0A0D8JBC9_9BACT</name>
<dbReference type="RefSeq" id="WP_045025837.1">
    <property type="nucleotide sequence ID" value="NZ_JRHC01000001.1"/>
</dbReference>
<accession>A0A0D8JBC9</accession>
<dbReference type="EMBL" id="JRHC01000001">
    <property type="protein sequence ID" value="KJF44280.1"/>
    <property type="molecule type" value="Genomic_DNA"/>
</dbReference>
<evidence type="ECO:0000313" key="2">
    <source>
        <dbReference type="Proteomes" id="UP000032544"/>
    </source>
</evidence>
<evidence type="ECO:0000313" key="1">
    <source>
        <dbReference type="EMBL" id="KJF44280.1"/>
    </source>
</evidence>
<sequence length="156" mass="18918">MCEFYHIREFACAHFYIWETGDDFDWLRKEWNKFEPRLKTRTEAEDFILVLADLYEGFCSESYFLKPTYELMKEFPFIVEDPNPEKEDPEIRKRIETFRDQTLNILYEVYESSEEILRNFVSVAIDFEVPHPDGYVYVQELFSELETKKDIEKGAF</sequence>
<organism evidence="1 2">
    <name type="scientific">Draconibacterium sediminis</name>
    <dbReference type="NCBI Taxonomy" id="1544798"/>
    <lineage>
        <taxon>Bacteria</taxon>
        <taxon>Pseudomonadati</taxon>
        <taxon>Bacteroidota</taxon>
        <taxon>Bacteroidia</taxon>
        <taxon>Marinilabiliales</taxon>
        <taxon>Prolixibacteraceae</taxon>
        <taxon>Draconibacterium</taxon>
    </lineage>
</organism>
<gene>
    <name evidence="1" type="ORF">LH29_01835</name>
</gene>
<dbReference type="Proteomes" id="UP000032544">
    <property type="component" value="Unassembled WGS sequence"/>
</dbReference>
<keyword evidence="2" id="KW-1185">Reference proteome</keyword>
<comment type="caution">
    <text evidence="1">The sequence shown here is derived from an EMBL/GenBank/DDBJ whole genome shotgun (WGS) entry which is preliminary data.</text>
</comment>
<dbReference type="STRING" id="1544798.LH29_01835"/>
<protein>
    <submittedName>
        <fullName evidence="1">Uncharacterized protein</fullName>
    </submittedName>
</protein>
<dbReference type="OrthoDB" id="9846189at2"/>
<proteinExistence type="predicted"/>
<reference evidence="1 2" key="1">
    <citation type="submission" date="2014-09" db="EMBL/GenBank/DDBJ databases">
        <title>Draft Genome Sequence of Draconibacterium sp. JN14CK-3.</title>
        <authorList>
            <person name="Dong C."/>
            <person name="Lai Q."/>
            <person name="Shao Z."/>
        </authorList>
    </citation>
    <scope>NUCLEOTIDE SEQUENCE [LARGE SCALE GENOMIC DNA]</scope>
    <source>
        <strain evidence="1 2">JN14CK-3</strain>
    </source>
</reference>
<dbReference type="AlphaFoldDB" id="A0A0D8JBC9"/>